<name>A0A6A3TTM2_9STRA</name>
<keyword evidence="1" id="KW-0732">Signal</keyword>
<evidence type="ECO:0000313" key="3">
    <source>
        <dbReference type="Proteomes" id="UP000433483"/>
    </source>
</evidence>
<feature type="chain" id="PRO_5025565802" description="Secreted protein" evidence="1">
    <location>
        <begin position="20"/>
        <end position="70"/>
    </location>
</feature>
<proteinExistence type="predicted"/>
<evidence type="ECO:0000256" key="1">
    <source>
        <dbReference type="SAM" id="SignalP"/>
    </source>
</evidence>
<evidence type="ECO:0000313" key="2">
    <source>
        <dbReference type="EMBL" id="KAE9141869.1"/>
    </source>
</evidence>
<dbReference type="EMBL" id="QXGB01012443">
    <property type="protein sequence ID" value="KAE9141869.1"/>
    <property type="molecule type" value="Genomic_DNA"/>
</dbReference>
<comment type="caution">
    <text evidence="2">The sequence shown here is derived from an EMBL/GenBank/DDBJ whole genome shotgun (WGS) entry which is preliminary data.</text>
</comment>
<keyword evidence="3" id="KW-1185">Reference proteome</keyword>
<dbReference type="Proteomes" id="UP000433483">
    <property type="component" value="Unassembled WGS sequence"/>
</dbReference>
<dbReference type="AlphaFoldDB" id="A0A6A3TTM2"/>
<evidence type="ECO:0008006" key="4">
    <source>
        <dbReference type="Google" id="ProtNLM"/>
    </source>
</evidence>
<sequence>MSGYGVFWCFFVAVGGFWSQDNPDNPGQAPWHLPCPSSNVVHTKLLPVCLTLPFAAPTSRTVSTLWCSGQ</sequence>
<accession>A0A6A3TTM2</accession>
<gene>
    <name evidence="2" type="ORF">PF005_g33791</name>
</gene>
<reference evidence="2 3" key="1">
    <citation type="submission" date="2018-08" db="EMBL/GenBank/DDBJ databases">
        <title>Genomic investigation of the strawberry pathogen Phytophthora fragariae indicates pathogenicity is determined by transcriptional variation in three key races.</title>
        <authorList>
            <person name="Adams T.M."/>
            <person name="Armitage A.D."/>
            <person name="Sobczyk M.K."/>
            <person name="Bates H.J."/>
            <person name="Dunwell J.M."/>
            <person name="Nellist C.F."/>
            <person name="Harrison R.J."/>
        </authorList>
    </citation>
    <scope>NUCLEOTIDE SEQUENCE [LARGE SCALE GENOMIC DNA]</scope>
    <source>
        <strain evidence="2 3">NOV-27</strain>
    </source>
</reference>
<feature type="signal peptide" evidence="1">
    <location>
        <begin position="1"/>
        <end position="19"/>
    </location>
</feature>
<protein>
    <recommendedName>
        <fullName evidence="4">Secreted protein</fullName>
    </recommendedName>
</protein>
<organism evidence="2 3">
    <name type="scientific">Phytophthora fragariae</name>
    <dbReference type="NCBI Taxonomy" id="53985"/>
    <lineage>
        <taxon>Eukaryota</taxon>
        <taxon>Sar</taxon>
        <taxon>Stramenopiles</taxon>
        <taxon>Oomycota</taxon>
        <taxon>Peronosporomycetes</taxon>
        <taxon>Peronosporales</taxon>
        <taxon>Peronosporaceae</taxon>
        <taxon>Phytophthora</taxon>
    </lineage>
</organism>